<proteinExistence type="predicted"/>
<organism evidence="1 2">
    <name type="scientific">Chamaesiphon polymorphus CCALA 037</name>
    <dbReference type="NCBI Taxonomy" id="2107692"/>
    <lineage>
        <taxon>Bacteria</taxon>
        <taxon>Bacillati</taxon>
        <taxon>Cyanobacteriota</taxon>
        <taxon>Cyanophyceae</taxon>
        <taxon>Gomontiellales</taxon>
        <taxon>Chamaesiphonaceae</taxon>
        <taxon>Chamaesiphon</taxon>
    </lineage>
</organism>
<dbReference type="RefSeq" id="WP_106299859.1">
    <property type="nucleotide sequence ID" value="NZ_PVWO01000013.1"/>
</dbReference>
<comment type="caution">
    <text evidence="1">The sequence shown here is derived from an EMBL/GenBank/DDBJ whole genome shotgun (WGS) entry which is preliminary data.</text>
</comment>
<evidence type="ECO:0000313" key="1">
    <source>
        <dbReference type="EMBL" id="PSB59148.1"/>
    </source>
</evidence>
<dbReference type="InterPro" id="IPR027417">
    <property type="entry name" value="P-loop_NTPase"/>
</dbReference>
<dbReference type="AlphaFoldDB" id="A0A2T1GMP8"/>
<gene>
    <name evidence="1" type="ORF">C7B77_02125</name>
</gene>
<feature type="non-terminal residue" evidence="1">
    <location>
        <position position="1"/>
    </location>
</feature>
<keyword evidence="2" id="KW-1185">Reference proteome</keyword>
<dbReference type="EMBL" id="PVWO01000013">
    <property type="protein sequence ID" value="PSB59148.1"/>
    <property type="molecule type" value="Genomic_DNA"/>
</dbReference>
<sequence>AQIHSSFPPYLVIVPLSILFEREGSNTTNPILKYIATTELKRLEVLSVKGLRKQKSLRVFATFTYDPDADVKDDRVEKITKGLLKNLGSFSGAEKIKKSQEFFAFLEASFNAFLLWEQIFINKMGLSVRPLQAQELWVDLWDRFNTKPCIPVPQKLIFDRESIKEEITSDIHALSLLINSEESLPTADYRWVHVKKRFTAVMAMLDRPDGWEDERDCLNYFWSKLSQDLVNDVEIITQLSKVDQTLVRSQLKDVTKEQIFRAGKAAEDGDVGVAATIDLQEAIDARATLHRGDVALSCSTVFLIHRDSLDKLERACNYLESLFLYPANLNRETTYTWKTWAQTFPVCWTPLLKFPYNRLGRIFSEYVLGTIPLSQVSTVDKSGFEFISHDGGVPIALDMINSQHHMLLLATQRSGKSVVMTSMVNDFLLNDVPVSIVDYPPTEDASTFKDYTMLLGEAYFDVGKEACNLFELPNINHLSQEQQDSRHLDYEDFLLEILYSMVMGTTAQNTSVNGDIVRSILALVMAKFYKDYEIKQAIKAARIAGLGSPEWSKYPTLKHFVEFCSPERIALKQSPEQIEALNFVVTKLRYWLTSRVGKALSRPSTFSADSKLFVMAMRGVNNAEDAAILSMCMFGAVLRRAFSNVKSVLIVDEAAILLQFPALANQVGKLCANGGKSGISVILAAQEPGSIASCADGDRILGNCNIKLVGRIQPEVREAFRDILFIPEEILAPTMTDSFKPNKALGYSNWLLLDGRSYTRVRAYASAGSLAAVVNNTLEVKRRQELMAAAENPILGLHRYATELLPT</sequence>
<dbReference type="SUPFAM" id="SSF52540">
    <property type="entry name" value="P-loop containing nucleoside triphosphate hydrolases"/>
    <property type="match status" value="1"/>
</dbReference>
<reference evidence="1 2" key="1">
    <citation type="submission" date="2018-03" db="EMBL/GenBank/DDBJ databases">
        <title>The ancient ancestry and fast evolution of plastids.</title>
        <authorList>
            <person name="Moore K.R."/>
            <person name="Magnabosco C."/>
            <person name="Momper L."/>
            <person name="Gold D.A."/>
            <person name="Bosak T."/>
            <person name="Fournier G.P."/>
        </authorList>
    </citation>
    <scope>NUCLEOTIDE SEQUENCE [LARGE SCALE GENOMIC DNA]</scope>
    <source>
        <strain evidence="1 2">CCALA 037</strain>
    </source>
</reference>
<protein>
    <recommendedName>
        <fullName evidence="3">Type IV secretion system coupling protein TraD DNA-binding domain-containing protein</fullName>
    </recommendedName>
</protein>
<dbReference type="Gene3D" id="3.40.50.300">
    <property type="entry name" value="P-loop containing nucleotide triphosphate hydrolases"/>
    <property type="match status" value="2"/>
</dbReference>
<evidence type="ECO:0000313" key="2">
    <source>
        <dbReference type="Proteomes" id="UP000238937"/>
    </source>
</evidence>
<name>A0A2T1GMP8_9CYAN</name>
<accession>A0A2T1GMP8</accession>
<dbReference type="Proteomes" id="UP000238937">
    <property type="component" value="Unassembled WGS sequence"/>
</dbReference>
<evidence type="ECO:0008006" key="3">
    <source>
        <dbReference type="Google" id="ProtNLM"/>
    </source>
</evidence>